<accession>A0A8H8R1T9</accession>
<evidence type="ECO:0000256" key="4">
    <source>
        <dbReference type="SAM" id="SignalP"/>
    </source>
</evidence>
<evidence type="ECO:0000259" key="6">
    <source>
        <dbReference type="PROSITE" id="PS00624"/>
    </source>
</evidence>
<dbReference type="GO" id="GO:0044550">
    <property type="term" value="P:secondary metabolite biosynthetic process"/>
    <property type="evidence" value="ECO:0007669"/>
    <property type="project" value="TreeGrafter"/>
</dbReference>
<dbReference type="PROSITE" id="PS00624">
    <property type="entry name" value="GMC_OXRED_2"/>
    <property type="match status" value="1"/>
</dbReference>
<evidence type="ECO:0000256" key="1">
    <source>
        <dbReference type="ARBA" id="ARBA00010790"/>
    </source>
</evidence>
<proteinExistence type="inferred from homology"/>
<feature type="region of interest" description="Disordered" evidence="3">
    <location>
        <begin position="889"/>
        <end position="927"/>
    </location>
</feature>
<keyword evidence="8" id="KW-1185">Reference proteome</keyword>
<evidence type="ECO:0000313" key="7">
    <source>
        <dbReference type="EMBL" id="TVY25339.1"/>
    </source>
</evidence>
<dbReference type="AlphaFoldDB" id="A0A8H8R1T9"/>
<dbReference type="Pfam" id="PF00732">
    <property type="entry name" value="GMC_oxred_N"/>
    <property type="match status" value="1"/>
</dbReference>
<evidence type="ECO:0000259" key="5">
    <source>
        <dbReference type="PROSITE" id="PS00623"/>
    </source>
</evidence>
<organism evidence="7 8">
    <name type="scientific">Lachnellula hyalina</name>
    <dbReference type="NCBI Taxonomy" id="1316788"/>
    <lineage>
        <taxon>Eukaryota</taxon>
        <taxon>Fungi</taxon>
        <taxon>Dikarya</taxon>
        <taxon>Ascomycota</taxon>
        <taxon>Pezizomycotina</taxon>
        <taxon>Leotiomycetes</taxon>
        <taxon>Helotiales</taxon>
        <taxon>Lachnaceae</taxon>
        <taxon>Lachnellula</taxon>
    </lineage>
</organism>
<evidence type="ECO:0000256" key="2">
    <source>
        <dbReference type="RuleBase" id="RU003968"/>
    </source>
</evidence>
<dbReference type="Pfam" id="PF05199">
    <property type="entry name" value="GMC_oxred_C"/>
    <property type="match status" value="1"/>
</dbReference>
<dbReference type="EMBL" id="QGMH01000098">
    <property type="protein sequence ID" value="TVY25339.1"/>
    <property type="molecule type" value="Genomic_DNA"/>
</dbReference>
<dbReference type="InterPro" id="IPR007867">
    <property type="entry name" value="GMC_OxRtase_C"/>
</dbReference>
<dbReference type="SUPFAM" id="SSF51905">
    <property type="entry name" value="FAD/NAD(P)-binding domain"/>
    <property type="match status" value="1"/>
</dbReference>
<keyword evidence="4" id="KW-0732">Signal</keyword>
<sequence length="927" mass="101083">MLLFEAPILAVALYLLTFVSSLHLDDRDVNGQILDCYDYIIVGGGVSGLVVANRLTEDPSVTVLVLEAGSLYVDCPFLVFSAYTQFSDNYEETILYPIDSDYGLGTKYDWNLWTAPQTSLDGRGRPYDTGRGVGGGSLINGMCWTRGGRADYDAWEALGNPGWGWDGMLPYFKKTENYTDNVDADFSKRLYIQPDPSFHGTDGYVHVSYPRYFYNQSQVFLEGLNELGIPILKDPNNGFTAGGMLIPNNINPDNQTRSTARLAYLDGFIDRRPNLQVVTNQHVYRLIMDSATQKSQPQTSSPKHHADDRWVSGVQFIPDGTLSIRNVTCSQEVILAAGAVHTPQILEFSGIGDPNVLNKFNIPTKIKLPGVGNNFQDHPYLGVVHYVSNMSYLTLSMIYKNPTLLRQDEQEYYANKTGPWTAGAINTVAFPSLPSISKNWTNMIADAESQSPTAYLLPNLDPTIIAGYQAQKDILVNLLGRSDASAYEILSDNIGLLSVAAVRTLSRGHVHMQDTNPFTQPLIDPRFCSNPLDCQVIVEGLLFNNRLINTSSMRQLGPAPYYPFLQDATPETLMPAVRSGIRTEFHGAGSSSMLPLEHGGVVDSHLRVYGTKNLRIVDGGIMPLVPATHLQAPVYAIAEKAADIIKAHNLRLNFQSCGRASTSPRVELVVSNSSIGKLTPNNSSVSRLPTPSTFQQLVNISAFMPFINSTSSNPLKPSSTPQTLPLAEGMLQASSLSVSRQTSNTSKVTGNPVADVMSILFAQTSTTLTSFPAALPTLFTNTVHSNDSAPGRFPIASPLLALLPTAIIPKVPLLSVDDAALADLAPSLLAEVKSLQDSATSYAAKASQPTFTASDAPVHSDWDPSFDALPHELFAAGHPLHEFLSLTPRKRDLDIGPQDEDNPKECEDNSKKYDNSSNEYDGDADEC</sequence>
<protein>
    <submittedName>
        <fullName evidence="7">Dehydrogenase</fullName>
    </submittedName>
</protein>
<gene>
    <name evidence="7" type="primary">xptC</name>
    <name evidence="7" type="ORF">LHYA1_G005412</name>
</gene>
<feature type="compositionally biased region" description="Basic and acidic residues" evidence="3">
    <location>
        <begin position="901"/>
        <end position="914"/>
    </location>
</feature>
<feature type="signal peptide" evidence="4">
    <location>
        <begin position="1"/>
        <end position="21"/>
    </location>
</feature>
<name>A0A8H8R1T9_9HELO</name>
<feature type="domain" description="Glucose-methanol-choline oxidoreductase N-terminal" evidence="6">
    <location>
        <begin position="338"/>
        <end position="352"/>
    </location>
</feature>
<comment type="similarity">
    <text evidence="1 2">Belongs to the GMC oxidoreductase family.</text>
</comment>
<dbReference type="GO" id="GO:0016614">
    <property type="term" value="F:oxidoreductase activity, acting on CH-OH group of donors"/>
    <property type="evidence" value="ECO:0007669"/>
    <property type="project" value="InterPro"/>
</dbReference>
<evidence type="ECO:0000256" key="3">
    <source>
        <dbReference type="SAM" id="MobiDB-lite"/>
    </source>
</evidence>
<dbReference type="SUPFAM" id="SSF54373">
    <property type="entry name" value="FAD-linked reductases, C-terminal domain"/>
    <property type="match status" value="1"/>
</dbReference>
<dbReference type="InterPro" id="IPR012132">
    <property type="entry name" value="GMC_OxRdtase"/>
</dbReference>
<keyword evidence="2" id="KW-0274">FAD</keyword>
<dbReference type="RefSeq" id="XP_031004127.1">
    <property type="nucleotide sequence ID" value="XM_031150357.1"/>
</dbReference>
<dbReference type="OrthoDB" id="269227at2759"/>
<dbReference type="GeneID" id="41985610"/>
<comment type="caution">
    <text evidence="7">The sequence shown here is derived from an EMBL/GenBank/DDBJ whole genome shotgun (WGS) entry which is preliminary data.</text>
</comment>
<dbReference type="PANTHER" id="PTHR11552:SF115">
    <property type="entry name" value="DEHYDROGENASE XPTC-RELATED"/>
    <property type="match status" value="1"/>
</dbReference>
<dbReference type="InterPro" id="IPR036188">
    <property type="entry name" value="FAD/NAD-bd_sf"/>
</dbReference>
<dbReference type="InterPro" id="IPR000172">
    <property type="entry name" value="GMC_OxRdtase_N"/>
</dbReference>
<dbReference type="PROSITE" id="PS00623">
    <property type="entry name" value="GMC_OXRED_1"/>
    <property type="match status" value="1"/>
</dbReference>
<evidence type="ECO:0000313" key="8">
    <source>
        <dbReference type="Proteomes" id="UP000431533"/>
    </source>
</evidence>
<dbReference type="Proteomes" id="UP000431533">
    <property type="component" value="Unassembled WGS sequence"/>
</dbReference>
<dbReference type="GO" id="GO:0050660">
    <property type="term" value="F:flavin adenine dinucleotide binding"/>
    <property type="evidence" value="ECO:0007669"/>
    <property type="project" value="InterPro"/>
</dbReference>
<reference evidence="7 8" key="1">
    <citation type="submission" date="2018-05" db="EMBL/GenBank/DDBJ databases">
        <title>Genome sequencing and assembly of the regulated plant pathogen Lachnellula willkommii and related sister species for the development of diagnostic species identification markers.</title>
        <authorList>
            <person name="Giroux E."/>
            <person name="Bilodeau G."/>
        </authorList>
    </citation>
    <scope>NUCLEOTIDE SEQUENCE [LARGE SCALE GENOMIC DNA]</scope>
    <source>
        <strain evidence="7 8">CBS 185.66</strain>
    </source>
</reference>
<dbReference type="Gene3D" id="3.30.560.10">
    <property type="entry name" value="Glucose Oxidase, domain 3"/>
    <property type="match status" value="1"/>
</dbReference>
<keyword evidence="2" id="KW-0285">Flavoprotein</keyword>
<dbReference type="Gene3D" id="3.50.50.60">
    <property type="entry name" value="FAD/NAD(P)-binding domain"/>
    <property type="match status" value="1"/>
</dbReference>
<feature type="chain" id="PRO_5034487567" evidence="4">
    <location>
        <begin position="22"/>
        <end position="927"/>
    </location>
</feature>
<feature type="domain" description="Glucose-methanol-choline oxidoreductase N-terminal" evidence="5">
    <location>
        <begin position="130"/>
        <end position="153"/>
    </location>
</feature>
<dbReference type="PANTHER" id="PTHR11552">
    <property type="entry name" value="GLUCOSE-METHANOL-CHOLINE GMC OXIDOREDUCTASE"/>
    <property type="match status" value="1"/>
</dbReference>